<dbReference type="EMBL" id="JRLZ01000001">
    <property type="protein sequence ID" value="KGO97363.1"/>
    <property type="molecule type" value="Genomic_DNA"/>
</dbReference>
<reference evidence="2 3" key="2">
    <citation type="journal article" date="2015" name="Stand. Genomic Sci.">
        <title>High quality draft genomic sequence of Flavobacterium enshiense DK69(T) and comparison among Flavobacterium genomes.</title>
        <authorList>
            <person name="Zeng Z."/>
            <person name="Chen C."/>
            <person name="Du H."/>
            <person name="Wang G."/>
            <person name="Li M."/>
        </authorList>
    </citation>
    <scope>NUCLEOTIDE SEQUENCE [LARGE SCALE GENOMIC DNA]</scope>
    <source>
        <strain evidence="2 3">DK69</strain>
    </source>
</reference>
<dbReference type="RefSeq" id="WP_035629682.1">
    <property type="nucleotide sequence ID" value="NZ_AVCS01000015.1"/>
</dbReference>
<keyword evidence="3" id="KW-1185">Reference proteome</keyword>
<evidence type="ECO:0000313" key="3">
    <source>
        <dbReference type="Proteomes" id="UP000030149"/>
    </source>
</evidence>
<comment type="caution">
    <text evidence="2">The sequence shown here is derived from an EMBL/GenBank/DDBJ whole genome shotgun (WGS) entry which is preliminary data.</text>
</comment>
<protein>
    <recommendedName>
        <fullName evidence="1">HTH cro/C1-type domain-containing protein</fullName>
    </recommendedName>
</protein>
<organism evidence="2 3">
    <name type="scientific">Flavobacterium enshiense DK69</name>
    <dbReference type="NCBI Taxonomy" id="1107311"/>
    <lineage>
        <taxon>Bacteria</taxon>
        <taxon>Pseudomonadati</taxon>
        <taxon>Bacteroidota</taxon>
        <taxon>Flavobacteriia</taxon>
        <taxon>Flavobacteriales</taxon>
        <taxon>Flavobacteriaceae</taxon>
        <taxon>Flavobacterium</taxon>
    </lineage>
</organism>
<name>A0A0A2N0X6_9FLAO</name>
<dbReference type="eggNOG" id="ENOG5032GZW">
    <property type="taxonomic scope" value="Bacteria"/>
</dbReference>
<evidence type="ECO:0000259" key="1">
    <source>
        <dbReference type="Pfam" id="PF13443"/>
    </source>
</evidence>
<dbReference type="OrthoDB" id="9805309at2"/>
<accession>A0A0A2N0X6</accession>
<dbReference type="InterPro" id="IPR001387">
    <property type="entry name" value="Cro/C1-type_HTH"/>
</dbReference>
<reference evidence="3" key="1">
    <citation type="submission" date="2013-09" db="EMBL/GenBank/DDBJ databases">
        <authorList>
            <person name="Zeng Z."/>
            <person name="Chen C."/>
        </authorList>
    </citation>
    <scope>NUCLEOTIDE SEQUENCE [LARGE SCALE GENOMIC DNA]</scope>
    <source>
        <strain evidence="3">DK69</strain>
    </source>
</reference>
<dbReference type="Proteomes" id="UP000030149">
    <property type="component" value="Unassembled WGS sequence"/>
</dbReference>
<dbReference type="AlphaFoldDB" id="A0A0A2N0X6"/>
<dbReference type="Pfam" id="PF13443">
    <property type="entry name" value="HTH_26"/>
    <property type="match status" value="1"/>
</dbReference>
<gene>
    <name evidence="2" type="ORF">Q767_01835</name>
</gene>
<evidence type="ECO:0000313" key="2">
    <source>
        <dbReference type="EMBL" id="KGO97363.1"/>
    </source>
</evidence>
<feature type="domain" description="HTH cro/C1-type" evidence="1">
    <location>
        <begin position="25"/>
        <end position="66"/>
    </location>
</feature>
<proteinExistence type="predicted"/>
<sequence>MLFFNFARIFKLKGINRPFSYLTSTGYSANYATKLTKNRVMEINLERLEKFCRDFNCTPNDILDFRPYQNDTIPNDHVLHTLTKKEISNEITSKINALPLEKIQQIHDIIKNME</sequence>
<dbReference type="PATRIC" id="fig|1107311.5.peg.365"/>